<protein>
    <submittedName>
        <fullName evidence="4">CHRD domain-containing protein</fullName>
    </submittedName>
</protein>
<reference evidence="4 5" key="1">
    <citation type="submission" date="2019-09" db="EMBL/GenBank/DDBJ databases">
        <title>Actinomadura physcomitrii sp. nov., a novel actinomycete isolated from moss [Physcomitrium sphaericum (Ludw) Fuernr].</title>
        <authorList>
            <person name="Zhuang X."/>
            <person name="Liu C."/>
        </authorList>
    </citation>
    <scope>NUCLEOTIDE SEQUENCE [LARGE SCALE GENOMIC DNA]</scope>
    <source>
        <strain evidence="4 5">HMC1</strain>
    </source>
</reference>
<accession>A0A6H9YKF4</accession>
<dbReference type="AlphaFoldDB" id="A0A6H9YKF4"/>
<dbReference type="PANTHER" id="PTHR35567:SF1">
    <property type="entry name" value="CONSERVED FUNGAL PROTEIN (AFU_ORTHOLOGUE AFUA_1G14230)"/>
    <property type="match status" value="1"/>
</dbReference>
<sequence>MSVRKIVLPTLAAAAIITSGAGMAAATGMAGEFTGSSNKSANGASVAAAGHGHGGTAAQKGALPVDTAATAPQGGDITYLAASLLGRNEVPAADGKAVGDRDGSATALIRIQGDRLWYALRWSDVAAPTAGHIHLGAKGSNGAVRVPFFAGNLPDTVRAVAGVVQVTDKAALDQLKYNPNGFYANLHTGEFPGGAMRGQFHKLGKPADLNGVLIGSTPATLQSIADGAQEIPSKEGKKTGDPDGRGTAFARSHGAMITWGFTWSSIGQPTVGHIHKGARGTNGPIAADLFAAPTGLPAGVTGLAGMTPVPANVADRIMRQPENHYSNLHTAEFPGGAIRGQFAPFSGPQARTFTKPVISGAQIYRCTRQADGTLAFTQEGVTATLAGPIAHSFAKPGPQGPPQWVSRDGSAVTGKAVVKTPNGDGNIPELVLDATQAGAKQGLLAGSTAILRLNTIGGVAPAGTCAPDAITKVPYRADYVFLG</sequence>
<name>A0A6H9YKF4_9ACTN</name>
<keyword evidence="5" id="KW-1185">Reference proteome</keyword>
<organism evidence="4 5">
    <name type="scientific">Actinomadura rudentiformis</name>
    <dbReference type="NCBI Taxonomy" id="359158"/>
    <lineage>
        <taxon>Bacteria</taxon>
        <taxon>Bacillati</taxon>
        <taxon>Actinomycetota</taxon>
        <taxon>Actinomycetes</taxon>
        <taxon>Streptosporangiales</taxon>
        <taxon>Thermomonosporaceae</taxon>
        <taxon>Actinomadura</taxon>
    </lineage>
</organism>
<dbReference type="InterPro" id="IPR010895">
    <property type="entry name" value="CHRD"/>
</dbReference>
<feature type="region of interest" description="Disordered" evidence="1">
    <location>
        <begin position="227"/>
        <end position="246"/>
    </location>
</feature>
<feature type="domain" description="CHRD" evidence="3">
    <location>
        <begin position="219"/>
        <end position="344"/>
    </location>
</feature>
<comment type="caution">
    <text evidence="4">The sequence shown here is derived from an EMBL/GenBank/DDBJ whole genome shotgun (WGS) entry which is preliminary data.</text>
</comment>
<feature type="compositionally biased region" description="Basic and acidic residues" evidence="1">
    <location>
        <begin position="232"/>
        <end position="244"/>
    </location>
</feature>
<gene>
    <name evidence="4" type="ORF">F8566_35115</name>
</gene>
<evidence type="ECO:0000256" key="1">
    <source>
        <dbReference type="SAM" id="MobiDB-lite"/>
    </source>
</evidence>
<dbReference type="EMBL" id="WBMT01000019">
    <property type="protein sequence ID" value="KAB2343367.1"/>
    <property type="molecule type" value="Genomic_DNA"/>
</dbReference>
<dbReference type="RefSeq" id="WP_151566170.1">
    <property type="nucleotide sequence ID" value="NZ_WBMT01000019.1"/>
</dbReference>
<dbReference type="SMART" id="SM00754">
    <property type="entry name" value="CHRD"/>
    <property type="match status" value="2"/>
</dbReference>
<dbReference type="Pfam" id="PF11937">
    <property type="entry name" value="DUF3455"/>
    <property type="match status" value="1"/>
</dbReference>
<feature type="signal peptide" evidence="2">
    <location>
        <begin position="1"/>
        <end position="24"/>
    </location>
</feature>
<evidence type="ECO:0000256" key="2">
    <source>
        <dbReference type="SAM" id="SignalP"/>
    </source>
</evidence>
<dbReference type="InterPro" id="IPR021851">
    <property type="entry name" value="DUF3455"/>
</dbReference>
<dbReference type="PANTHER" id="PTHR35567">
    <property type="entry name" value="MALATE DEHYDROGENASE (AFU_ORTHOLOGUE AFUA_2G13800)"/>
    <property type="match status" value="1"/>
</dbReference>
<proteinExistence type="predicted"/>
<feature type="chain" id="PRO_5039451397" evidence="2">
    <location>
        <begin position="25"/>
        <end position="483"/>
    </location>
</feature>
<evidence type="ECO:0000259" key="3">
    <source>
        <dbReference type="SMART" id="SM00754"/>
    </source>
</evidence>
<feature type="domain" description="CHRD" evidence="3">
    <location>
        <begin position="78"/>
        <end position="202"/>
    </location>
</feature>
<dbReference type="Pfam" id="PF07452">
    <property type="entry name" value="CHRD"/>
    <property type="match status" value="2"/>
</dbReference>
<keyword evidence="2" id="KW-0732">Signal</keyword>
<dbReference type="Proteomes" id="UP000468735">
    <property type="component" value="Unassembled WGS sequence"/>
</dbReference>
<evidence type="ECO:0000313" key="4">
    <source>
        <dbReference type="EMBL" id="KAB2343367.1"/>
    </source>
</evidence>
<dbReference type="OrthoDB" id="8901345at2"/>
<evidence type="ECO:0000313" key="5">
    <source>
        <dbReference type="Proteomes" id="UP000468735"/>
    </source>
</evidence>